<feature type="domain" description="EamA" evidence="7">
    <location>
        <begin position="161"/>
        <end position="295"/>
    </location>
</feature>
<dbReference type="SUPFAM" id="SSF103481">
    <property type="entry name" value="Multidrug resistance efflux transporter EmrE"/>
    <property type="match status" value="2"/>
</dbReference>
<keyword evidence="9" id="KW-1185">Reference proteome</keyword>
<dbReference type="STRING" id="80876.SAMN05421779_103293"/>
<feature type="transmembrane region" description="Helical" evidence="6">
    <location>
        <begin position="47"/>
        <end position="65"/>
    </location>
</feature>
<dbReference type="GO" id="GO:0016020">
    <property type="term" value="C:membrane"/>
    <property type="evidence" value="ECO:0007669"/>
    <property type="project" value="UniProtKB-SubCell"/>
</dbReference>
<evidence type="ECO:0000256" key="4">
    <source>
        <dbReference type="ARBA" id="ARBA00022989"/>
    </source>
</evidence>
<name>A0A1N7LFC9_9PROT</name>
<evidence type="ECO:0000256" key="5">
    <source>
        <dbReference type="ARBA" id="ARBA00023136"/>
    </source>
</evidence>
<dbReference type="InterPro" id="IPR000620">
    <property type="entry name" value="EamA_dom"/>
</dbReference>
<dbReference type="Proteomes" id="UP000185678">
    <property type="component" value="Unassembled WGS sequence"/>
</dbReference>
<accession>A0A1N7LFC9</accession>
<evidence type="ECO:0000256" key="1">
    <source>
        <dbReference type="ARBA" id="ARBA00004141"/>
    </source>
</evidence>
<feature type="transmembrane region" description="Helical" evidence="6">
    <location>
        <begin position="222"/>
        <end position="243"/>
    </location>
</feature>
<feature type="transmembrane region" description="Helical" evidence="6">
    <location>
        <begin position="12"/>
        <end position="35"/>
    </location>
</feature>
<evidence type="ECO:0000256" key="6">
    <source>
        <dbReference type="SAM" id="Phobius"/>
    </source>
</evidence>
<dbReference type="InterPro" id="IPR050638">
    <property type="entry name" value="AA-Vitamin_Transporters"/>
</dbReference>
<sequence length="297" mass="31606">MSSASPTASPAWYLSLMPLLFVLLWSTGFIGAKFGLPYAEPLTFLEVRYLLLVVLLVPFAILSRARWPNWRLAGHIAVSGVLVHAIYLGGVFLAIAHGLSAGLTSLVVGLQPLLTAVAVGPFLGERVSGRQWIGFLLGLCGVVLVVLEKLLAANHVGLSWSGFALAAASLLAMTVGTLYQKKFCSGMELRTGTAIQYLAAAAVNGVAALSLETMEIHWSHEFIFAVLWLVFVLSIGAISLLMVMIRRGAVAQVASFLYMVPPVTALIAWGLFDERLGLMALGGMAVAMAGVALVVRR</sequence>
<feature type="transmembrane region" description="Helical" evidence="6">
    <location>
        <begin position="132"/>
        <end position="152"/>
    </location>
</feature>
<evidence type="ECO:0000259" key="7">
    <source>
        <dbReference type="Pfam" id="PF00892"/>
    </source>
</evidence>
<feature type="transmembrane region" description="Helical" evidence="6">
    <location>
        <begin position="72"/>
        <end position="95"/>
    </location>
</feature>
<feature type="transmembrane region" description="Helical" evidence="6">
    <location>
        <begin position="101"/>
        <end position="120"/>
    </location>
</feature>
<keyword evidence="5 6" id="KW-0472">Membrane</keyword>
<dbReference type="AlphaFoldDB" id="A0A1N7LFC9"/>
<evidence type="ECO:0000256" key="3">
    <source>
        <dbReference type="ARBA" id="ARBA00022692"/>
    </source>
</evidence>
<proteinExistence type="inferred from homology"/>
<feature type="transmembrane region" description="Helical" evidence="6">
    <location>
        <begin position="158"/>
        <end position="179"/>
    </location>
</feature>
<feature type="domain" description="EamA" evidence="7">
    <location>
        <begin position="17"/>
        <end position="146"/>
    </location>
</feature>
<organism evidence="8 9">
    <name type="scientific">Insolitispirillum peregrinum</name>
    <dbReference type="NCBI Taxonomy" id="80876"/>
    <lineage>
        <taxon>Bacteria</taxon>
        <taxon>Pseudomonadati</taxon>
        <taxon>Pseudomonadota</taxon>
        <taxon>Alphaproteobacteria</taxon>
        <taxon>Rhodospirillales</taxon>
        <taxon>Novispirillaceae</taxon>
        <taxon>Insolitispirillum</taxon>
    </lineage>
</organism>
<dbReference type="PANTHER" id="PTHR32322">
    <property type="entry name" value="INNER MEMBRANE TRANSPORTER"/>
    <property type="match status" value="1"/>
</dbReference>
<feature type="transmembrane region" description="Helical" evidence="6">
    <location>
        <begin position="278"/>
        <end position="295"/>
    </location>
</feature>
<comment type="subcellular location">
    <subcellularLocation>
        <location evidence="1">Membrane</location>
        <topology evidence="1">Multi-pass membrane protein</topology>
    </subcellularLocation>
</comment>
<dbReference type="EMBL" id="FTOA01000003">
    <property type="protein sequence ID" value="SIS72503.1"/>
    <property type="molecule type" value="Genomic_DNA"/>
</dbReference>
<dbReference type="PANTHER" id="PTHR32322:SF2">
    <property type="entry name" value="EAMA DOMAIN-CONTAINING PROTEIN"/>
    <property type="match status" value="1"/>
</dbReference>
<reference evidence="8 9" key="1">
    <citation type="submission" date="2017-01" db="EMBL/GenBank/DDBJ databases">
        <authorList>
            <person name="Mah S.A."/>
            <person name="Swanson W.J."/>
            <person name="Moy G.W."/>
            <person name="Vacquier V.D."/>
        </authorList>
    </citation>
    <scope>NUCLEOTIDE SEQUENCE [LARGE SCALE GENOMIC DNA]</scope>
    <source>
        <strain evidence="8 9">DSM 11589</strain>
    </source>
</reference>
<feature type="transmembrane region" description="Helical" evidence="6">
    <location>
        <begin position="191"/>
        <end position="210"/>
    </location>
</feature>
<protein>
    <submittedName>
        <fullName evidence="8">EamA-like transporter family protein</fullName>
    </submittedName>
</protein>
<evidence type="ECO:0000256" key="2">
    <source>
        <dbReference type="ARBA" id="ARBA00007362"/>
    </source>
</evidence>
<gene>
    <name evidence="8" type="ORF">SAMN05421779_103293</name>
</gene>
<comment type="similarity">
    <text evidence="2">Belongs to the EamA transporter family.</text>
</comment>
<dbReference type="Pfam" id="PF00892">
    <property type="entry name" value="EamA"/>
    <property type="match status" value="2"/>
</dbReference>
<evidence type="ECO:0000313" key="8">
    <source>
        <dbReference type="EMBL" id="SIS72503.1"/>
    </source>
</evidence>
<keyword evidence="4 6" id="KW-1133">Transmembrane helix</keyword>
<keyword evidence="3 6" id="KW-0812">Transmembrane</keyword>
<feature type="transmembrane region" description="Helical" evidence="6">
    <location>
        <begin position="255"/>
        <end position="272"/>
    </location>
</feature>
<evidence type="ECO:0000313" key="9">
    <source>
        <dbReference type="Proteomes" id="UP000185678"/>
    </source>
</evidence>
<dbReference type="InterPro" id="IPR037185">
    <property type="entry name" value="EmrE-like"/>
</dbReference>